<protein>
    <submittedName>
        <fullName evidence="1">2265_t:CDS:1</fullName>
    </submittedName>
</protein>
<dbReference type="InterPro" id="IPR040316">
    <property type="entry name" value="INTS5"/>
</dbReference>
<dbReference type="GO" id="GO:0032039">
    <property type="term" value="C:integrator complex"/>
    <property type="evidence" value="ECO:0007669"/>
    <property type="project" value="InterPro"/>
</dbReference>
<dbReference type="AlphaFoldDB" id="A0A9N8WFT8"/>
<reference evidence="1" key="1">
    <citation type="submission" date="2021-06" db="EMBL/GenBank/DDBJ databases">
        <authorList>
            <person name="Kallberg Y."/>
            <person name="Tangrot J."/>
            <person name="Rosling A."/>
        </authorList>
    </citation>
    <scope>NUCLEOTIDE SEQUENCE</scope>
    <source>
        <strain evidence="1">CL551</strain>
    </source>
</reference>
<comment type="caution">
    <text evidence="1">The sequence shown here is derived from an EMBL/GenBank/DDBJ whole genome shotgun (WGS) entry which is preliminary data.</text>
</comment>
<dbReference type="PANTHER" id="PTHR31697">
    <property type="entry name" value="INTEGRATOR COMPLEX SUBUNIT 5"/>
    <property type="match status" value="1"/>
</dbReference>
<accession>A0A9N8WFT8</accession>
<dbReference type="Proteomes" id="UP000789342">
    <property type="component" value="Unassembled WGS sequence"/>
</dbReference>
<organism evidence="1 2">
    <name type="scientific">Acaulospora morrowiae</name>
    <dbReference type="NCBI Taxonomy" id="94023"/>
    <lineage>
        <taxon>Eukaryota</taxon>
        <taxon>Fungi</taxon>
        <taxon>Fungi incertae sedis</taxon>
        <taxon>Mucoromycota</taxon>
        <taxon>Glomeromycotina</taxon>
        <taxon>Glomeromycetes</taxon>
        <taxon>Diversisporales</taxon>
        <taxon>Acaulosporaceae</taxon>
        <taxon>Acaulospora</taxon>
    </lineage>
</organism>
<gene>
    <name evidence="1" type="ORF">AMORRO_LOCUS2659</name>
</gene>
<evidence type="ECO:0000313" key="1">
    <source>
        <dbReference type="EMBL" id="CAG8488461.1"/>
    </source>
</evidence>
<keyword evidence="2" id="KW-1185">Reference proteome</keyword>
<dbReference type="GO" id="GO:0034472">
    <property type="term" value="P:snRNA 3'-end processing"/>
    <property type="evidence" value="ECO:0007669"/>
    <property type="project" value="TreeGrafter"/>
</dbReference>
<dbReference type="EMBL" id="CAJVPV010001160">
    <property type="protein sequence ID" value="CAG8488461.1"/>
    <property type="molecule type" value="Genomic_DNA"/>
</dbReference>
<evidence type="ECO:0000313" key="2">
    <source>
        <dbReference type="Proteomes" id="UP000789342"/>
    </source>
</evidence>
<sequence>MDTTTYVQLNGVYTQNLAQDFEVLGKTISSCYAGDPVTLRSFLNGYGEDMIQDRKKYDGCLRELERLRHTSREQDDVFNWLLSAMESYIVQLQTDQPRFPVDLHPNELLKTLSIRYKESPLLKLLADILFDYLSFAENLTNGSHTKTSRINRTRCRDLFDSLAKTNSLWLLYWTLDYNGSTNFRCQLFMEFTIWKLSESNVPFTIFDFLIDIDLVAYQQCMIGLLDAYLNIAYNYTQRVYDIIPEHLGERLIISHLINMIVLHPEIVDGQEELIWNRLTVPNIQMLCYFEYVTRFSLCISPSGTVTSICESFLGWLQTWLFANTDSVIPHVFPICIMLDGLTNEEYVINGKGVDSITVTYLGEVVRTECATLIQQMAVALDECIVNTNSNDVSQSHLKEVIVRNFLDQDIGQSTNLRNYQILHLQLGVIYITRNSDYNLKQTLSMLYSRLGSKSEAFWLTILKCIGLTSKSVAKKLIQELLLTLFQVMPPDDQIIAERMIYVHELVATFELYWKDVFRLSIESLIGMVLVHEEGVHASSSIYYPQYTNIYRTLVYFVVTESDVSNITLWDLINGSFLTHKSMSKCILNAIGNSYHSLLRTFYHIINSNDDQTELSNSRWLLLLLLISSSCALTNNSIRNILECCDSLVDIWFAMMTRKSQLSSTSNEDFEWNIALSIMENLVFTFSKYPETFPYLPNLMLRKLMFNAEKVRNWPFALRSSEKVSTNLELMSKRQMQKFKYNAISRNDKSYSSTWHSINFNQKEAKNLGGRIVSSALRKKKFLIYLRNSDSGNSELDSRSIYNAWSNGRLFRILCMNKDLLSYDSKKTDMLARLLIQKLTTLEPPTSVTEHIIVPKSISYSRDRFLQSRFNDYPELWLLLDFLANDYRIFGDLHDILARSLLATNISFWYRMREQNSKKYSVELDAVMRLVEAMRKAHYVPQPLDYIGRLLPYVHSKDVGYLLYEIIWKFVLENWQLCPYSNNFNIDEGIIHGNNNLFGFSDRVQKMRLILQKNILTIPEHLTHIV</sequence>
<name>A0A9N8WFT8_9GLOM</name>
<dbReference type="PANTHER" id="PTHR31697:SF2">
    <property type="entry name" value="INTEGRATOR COMPLEX SUBUNIT 5"/>
    <property type="match status" value="1"/>
</dbReference>
<dbReference type="OrthoDB" id="69088at2759"/>
<proteinExistence type="predicted"/>